<feature type="region of interest" description="Disordered" evidence="1">
    <location>
        <begin position="1"/>
        <end position="21"/>
    </location>
</feature>
<evidence type="ECO:0000313" key="2">
    <source>
        <dbReference type="EMBL" id="CAE6501197.1"/>
    </source>
</evidence>
<accession>A0A8H3D288</accession>
<name>A0A8H3D288_9AGAM</name>
<evidence type="ECO:0000256" key="1">
    <source>
        <dbReference type="SAM" id="MobiDB-lite"/>
    </source>
</evidence>
<proteinExistence type="predicted"/>
<feature type="non-terminal residue" evidence="2">
    <location>
        <position position="205"/>
    </location>
</feature>
<organism evidence="2 3">
    <name type="scientific">Rhizoctonia solani</name>
    <dbReference type="NCBI Taxonomy" id="456999"/>
    <lineage>
        <taxon>Eukaryota</taxon>
        <taxon>Fungi</taxon>
        <taxon>Dikarya</taxon>
        <taxon>Basidiomycota</taxon>
        <taxon>Agaricomycotina</taxon>
        <taxon>Agaricomycetes</taxon>
        <taxon>Cantharellales</taxon>
        <taxon>Ceratobasidiaceae</taxon>
        <taxon>Rhizoctonia</taxon>
    </lineage>
</organism>
<evidence type="ECO:0000313" key="3">
    <source>
        <dbReference type="Proteomes" id="UP000663853"/>
    </source>
</evidence>
<reference evidence="2" key="1">
    <citation type="submission" date="2021-01" db="EMBL/GenBank/DDBJ databases">
        <authorList>
            <person name="Kaushik A."/>
        </authorList>
    </citation>
    <scope>NUCLEOTIDE SEQUENCE</scope>
    <source>
        <strain evidence="2">AG6-10EEA</strain>
    </source>
</reference>
<feature type="compositionally biased region" description="Polar residues" evidence="1">
    <location>
        <begin position="1"/>
        <end position="10"/>
    </location>
</feature>
<comment type="caution">
    <text evidence="2">The sequence shown here is derived from an EMBL/GenBank/DDBJ whole genome shotgun (WGS) entry which is preliminary data.</text>
</comment>
<gene>
    <name evidence="2" type="ORF">RDB_LOCUS112797</name>
</gene>
<dbReference type="EMBL" id="CAJMXA010003533">
    <property type="protein sequence ID" value="CAE6501197.1"/>
    <property type="molecule type" value="Genomic_DNA"/>
</dbReference>
<sequence length="205" mass="23004">MLSGFSANSKRTSRTIRKSIPALPRDERSYLPTPRFLSGSGIMTRPLLICWSIRSKLTPTRTLTRTTLEMLPKIANLKRTTTRRTQTGPVRAPAALGTLPHKMPTPKLSKPIPQALAWHLKVVYSFQKHRSRLPWVALSTVGLVDHQWIVNDAQCTPPALHPLSRALARLWRPSTAQTRCIGCQVFFCFTCHVLCIVSVSRSIVC</sequence>
<dbReference type="Proteomes" id="UP000663853">
    <property type="component" value="Unassembled WGS sequence"/>
</dbReference>
<protein>
    <submittedName>
        <fullName evidence="2">Uncharacterized protein</fullName>
    </submittedName>
</protein>
<dbReference type="AlphaFoldDB" id="A0A8H3D288"/>